<keyword evidence="1" id="KW-1133">Transmembrane helix</keyword>
<dbReference type="HOGENOM" id="CLU_2015464_0_0_1"/>
<feature type="transmembrane region" description="Helical" evidence="1">
    <location>
        <begin position="55"/>
        <end position="79"/>
    </location>
</feature>
<keyword evidence="3" id="KW-1185">Reference proteome</keyword>
<proteinExistence type="predicted"/>
<reference evidence="3" key="1">
    <citation type="journal article" date="2014" name="Proc. Natl. Acad. Sci. U.S.A.">
        <title>Extensive sampling of basidiomycete genomes demonstrates inadequacy of the white-rot/brown-rot paradigm for wood decay fungi.</title>
        <authorList>
            <person name="Riley R."/>
            <person name="Salamov A.A."/>
            <person name="Brown D.W."/>
            <person name="Nagy L.G."/>
            <person name="Floudas D."/>
            <person name="Held B.W."/>
            <person name="Levasseur A."/>
            <person name="Lombard V."/>
            <person name="Morin E."/>
            <person name="Otillar R."/>
            <person name="Lindquist E.A."/>
            <person name="Sun H."/>
            <person name="LaButti K.M."/>
            <person name="Schmutz J."/>
            <person name="Jabbour D."/>
            <person name="Luo H."/>
            <person name="Baker S.E."/>
            <person name="Pisabarro A.G."/>
            <person name="Walton J.D."/>
            <person name="Blanchette R.A."/>
            <person name="Henrissat B."/>
            <person name="Martin F."/>
            <person name="Cullen D."/>
            <person name="Hibbett D.S."/>
            <person name="Grigoriev I.V."/>
        </authorList>
    </citation>
    <scope>NUCLEOTIDE SEQUENCE [LARGE SCALE GENOMIC DNA]</scope>
    <source>
        <strain evidence="3">CBS 339.88</strain>
    </source>
</reference>
<gene>
    <name evidence="2" type="ORF">GALMADRAFT_146585</name>
</gene>
<keyword evidence="1" id="KW-0472">Membrane</keyword>
<evidence type="ECO:0000313" key="3">
    <source>
        <dbReference type="Proteomes" id="UP000027222"/>
    </source>
</evidence>
<evidence type="ECO:0000256" key="1">
    <source>
        <dbReference type="SAM" id="Phobius"/>
    </source>
</evidence>
<sequence length="123" mass="13281">MSLSSILTDTFGFYTIGTFLSAILLGVTCSQGFIVLLVHLSYAMRIYHVSGKKKLLPFAITVISFGNLALGWALVAVLFRERLVSQLPGLPETIARDAAGSGHHGRSAYTPSTLPNMPCLLRL</sequence>
<protein>
    <submittedName>
        <fullName evidence="2">Uncharacterized protein</fullName>
    </submittedName>
</protein>
<organism evidence="2 3">
    <name type="scientific">Galerina marginata (strain CBS 339.88)</name>
    <dbReference type="NCBI Taxonomy" id="685588"/>
    <lineage>
        <taxon>Eukaryota</taxon>
        <taxon>Fungi</taxon>
        <taxon>Dikarya</taxon>
        <taxon>Basidiomycota</taxon>
        <taxon>Agaricomycotina</taxon>
        <taxon>Agaricomycetes</taxon>
        <taxon>Agaricomycetidae</taxon>
        <taxon>Agaricales</taxon>
        <taxon>Agaricineae</taxon>
        <taxon>Strophariaceae</taxon>
        <taxon>Galerina</taxon>
    </lineage>
</organism>
<accession>A0A067SMV5</accession>
<dbReference type="Proteomes" id="UP000027222">
    <property type="component" value="Unassembled WGS sequence"/>
</dbReference>
<keyword evidence="1" id="KW-0812">Transmembrane</keyword>
<dbReference type="EMBL" id="KL142410">
    <property type="protein sequence ID" value="KDR68098.1"/>
    <property type="molecule type" value="Genomic_DNA"/>
</dbReference>
<dbReference type="AlphaFoldDB" id="A0A067SMV5"/>
<dbReference type="STRING" id="685588.A0A067SMV5"/>
<name>A0A067SMV5_GALM3</name>
<evidence type="ECO:0000313" key="2">
    <source>
        <dbReference type="EMBL" id="KDR68098.1"/>
    </source>
</evidence>
<feature type="transmembrane region" description="Helical" evidence="1">
    <location>
        <begin position="12"/>
        <end position="43"/>
    </location>
</feature>